<feature type="chain" id="PRO_5034264841" description="Ig-like domain-containing protein" evidence="12">
    <location>
        <begin position="19"/>
        <end position="530"/>
    </location>
</feature>
<protein>
    <recommendedName>
        <fullName evidence="13">Ig-like domain-containing protein</fullName>
    </recommendedName>
</protein>
<dbReference type="GO" id="GO:0033691">
    <property type="term" value="F:sialic acid binding"/>
    <property type="evidence" value="ECO:0007669"/>
    <property type="project" value="TreeGrafter"/>
</dbReference>
<keyword evidence="6" id="KW-1133">Transmembrane helix</keyword>
<dbReference type="InterPro" id="IPR013151">
    <property type="entry name" value="Immunoglobulin_dom"/>
</dbReference>
<dbReference type="PROSITE" id="PS50835">
    <property type="entry name" value="IG_LIKE"/>
    <property type="match status" value="3"/>
</dbReference>
<dbReference type="Ensembl" id="ENSCCNT00000025460.1">
    <property type="protein sequence ID" value="ENSCCNP00000019657.1"/>
    <property type="gene ID" value="ENSCCNG00000019665.1"/>
</dbReference>
<evidence type="ECO:0000256" key="5">
    <source>
        <dbReference type="ARBA" id="ARBA00022889"/>
    </source>
</evidence>
<evidence type="ECO:0000256" key="12">
    <source>
        <dbReference type="SAM" id="SignalP"/>
    </source>
</evidence>
<feature type="signal peptide" evidence="12">
    <location>
        <begin position="1"/>
        <end position="18"/>
    </location>
</feature>
<dbReference type="Gene3D" id="2.60.40.10">
    <property type="entry name" value="Immunoglobulins"/>
    <property type="match status" value="3"/>
</dbReference>
<sequence>MWQSLLPALLWAAEWVQGNRNGRLSKAESCSPKKFQSLNQQNKLDLWTPMEVQEGLCVLIPCCVFHSNLHSSNGSVFGYWFREGADIYHDSPVATNNPDRKVQNETLGRFHLTGDPQKNSCSLDIRDARQMDTGTYFFRLERGSSVKHSYTMDQLSLHVTALTYSPELHIPEILEPGHPIRLNCSVPWACERGTPPIFSWISAALTSLGSRTTLSSVLILSPRPQDHGTNVTCQVNFPGVDVTVERTIQLSVSCEYQNRMLGSLRTGILLSASPESSALSNGSSLHIQEGESLRLVCVTDSNPPATLNWIRENLTLRPSHFSNHGVLELCQVELEDSGIYICQAQNPLGAQTAFVNLTVQSPLQLLGPSCSWSAEGLHCNCSSRAWPPPSLSWQLGEALLEGTSSNATIRLNSSSAGPWVNSSLSLFRNLSSSLYVICGARNIHRAQKGTVLLLPGNGSGGRRGAGAMVLLGHLDASKSNSSLHHSPTPTTPMEKEPELHYASLNFHRLKSNQDQDPNTTEYSEIKICKS</sequence>
<dbReference type="AlphaFoldDB" id="A0A8C0ZU70"/>
<dbReference type="Pfam" id="PF00047">
    <property type="entry name" value="ig"/>
    <property type="match status" value="1"/>
</dbReference>
<evidence type="ECO:0000256" key="2">
    <source>
        <dbReference type="ARBA" id="ARBA00022692"/>
    </source>
</evidence>
<reference evidence="14" key="1">
    <citation type="submission" date="2023-09" db="UniProtKB">
        <authorList>
            <consortium name="Ensembl"/>
        </authorList>
    </citation>
    <scope>IDENTIFICATION</scope>
</reference>
<dbReference type="InterPro" id="IPR036179">
    <property type="entry name" value="Ig-like_dom_sf"/>
</dbReference>
<dbReference type="PANTHER" id="PTHR12035">
    <property type="entry name" value="SIALIC ACID BINDING IMMUNOGLOBULIN-LIKE LECTIN"/>
    <property type="match status" value="1"/>
</dbReference>
<dbReference type="GO" id="GO:0005886">
    <property type="term" value="C:plasma membrane"/>
    <property type="evidence" value="ECO:0007669"/>
    <property type="project" value="TreeGrafter"/>
</dbReference>
<keyword evidence="9" id="KW-0325">Glycoprotein</keyword>
<keyword evidence="10" id="KW-0393">Immunoglobulin domain</keyword>
<evidence type="ECO:0000256" key="4">
    <source>
        <dbReference type="ARBA" id="ARBA00022734"/>
    </source>
</evidence>
<dbReference type="InterPro" id="IPR007110">
    <property type="entry name" value="Ig-like_dom"/>
</dbReference>
<comment type="subcellular location">
    <subcellularLocation>
        <location evidence="1">Membrane</location>
        <topology evidence="1">Single-pass type I membrane protein</topology>
    </subcellularLocation>
</comment>
<dbReference type="SMART" id="SM00409">
    <property type="entry name" value="IG"/>
    <property type="match status" value="3"/>
</dbReference>
<dbReference type="Pfam" id="PF07686">
    <property type="entry name" value="V-set"/>
    <property type="match status" value="1"/>
</dbReference>
<keyword evidence="5" id="KW-0130">Cell adhesion</keyword>
<dbReference type="FunFam" id="2.60.40.10:FF:000912">
    <property type="entry name" value="Myeloid cell surface antigen CD33"/>
    <property type="match status" value="1"/>
</dbReference>
<evidence type="ECO:0000256" key="9">
    <source>
        <dbReference type="ARBA" id="ARBA00023180"/>
    </source>
</evidence>
<evidence type="ECO:0000256" key="3">
    <source>
        <dbReference type="ARBA" id="ARBA00022729"/>
    </source>
</evidence>
<dbReference type="FunFam" id="2.60.40.10:FF:000829">
    <property type="entry name" value="Sialic acid-binding Ig-like lectin 8"/>
    <property type="match status" value="1"/>
</dbReference>
<dbReference type="InterPro" id="IPR013098">
    <property type="entry name" value="Ig_I-set"/>
</dbReference>
<evidence type="ECO:0000256" key="1">
    <source>
        <dbReference type="ARBA" id="ARBA00004479"/>
    </source>
</evidence>
<dbReference type="SMART" id="SM00408">
    <property type="entry name" value="IGc2"/>
    <property type="match status" value="1"/>
</dbReference>
<name>A0A8C0ZU70_CASCN</name>
<feature type="domain" description="Ig-like" evidence="13">
    <location>
        <begin position="166"/>
        <end position="249"/>
    </location>
</feature>
<dbReference type="GO" id="GO:0031348">
    <property type="term" value="P:negative regulation of defense response"/>
    <property type="evidence" value="ECO:0007669"/>
    <property type="project" value="UniProtKB-ARBA"/>
</dbReference>
<keyword evidence="4" id="KW-0430">Lectin</keyword>
<evidence type="ECO:0000256" key="10">
    <source>
        <dbReference type="ARBA" id="ARBA00023319"/>
    </source>
</evidence>
<feature type="domain" description="Ig-like" evidence="13">
    <location>
        <begin position="32"/>
        <end position="151"/>
    </location>
</feature>
<comment type="similarity">
    <text evidence="11">Belongs to the immunoglobulin superfamily. SIGLEC (sialic acid binding Ig-like lectin) family.</text>
</comment>
<dbReference type="InterPro" id="IPR003599">
    <property type="entry name" value="Ig_sub"/>
</dbReference>
<keyword evidence="3 12" id="KW-0732">Signal</keyword>
<evidence type="ECO:0000256" key="8">
    <source>
        <dbReference type="ARBA" id="ARBA00023157"/>
    </source>
</evidence>
<dbReference type="InterPro" id="IPR051036">
    <property type="entry name" value="SIGLEC"/>
</dbReference>
<dbReference type="InterPro" id="IPR013783">
    <property type="entry name" value="Ig-like_fold"/>
</dbReference>
<keyword evidence="2" id="KW-0812">Transmembrane</keyword>
<evidence type="ECO:0000256" key="6">
    <source>
        <dbReference type="ARBA" id="ARBA00022989"/>
    </source>
</evidence>
<evidence type="ECO:0000259" key="13">
    <source>
        <dbReference type="PROSITE" id="PS50835"/>
    </source>
</evidence>
<keyword evidence="8" id="KW-1015">Disulfide bond</keyword>
<proteinExistence type="inferred from homology"/>
<evidence type="ECO:0000256" key="11">
    <source>
        <dbReference type="ARBA" id="ARBA00038361"/>
    </source>
</evidence>
<organism evidence="14">
    <name type="scientific">Castor canadensis</name>
    <name type="common">American beaver</name>
    <dbReference type="NCBI Taxonomy" id="51338"/>
    <lineage>
        <taxon>Eukaryota</taxon>
        <taxon>Metazoa</taxon>
        <taxon>Chordata</taxon>
        <taxon>Craniata</taxon>
        <taxon>Vertebrata</taxon>
        <taxon>Euteleostomi</taxon>
        <taxon>Mammalia</taxon>
        <taxon>Eutheria</taxon>
        <taxon>Euarchontoglires</taxon>
        <taxon>Glires</taxon>
        <taxon>Rodentia</taxon>
        <taxon>Castorimorpha</taxon>
        <taxon>Castoridae</taxon>
        <taxon>Castor</taxon>
    </lineage>
</organism>
<accession>A0A8C0ZU70</accession>
<evidence type="ECO:0000256" key="7">
    <source>
        <dbReference type="ARBA" id="ARBA00023136"/>
    </source>
</evidence>
<dbReference type="PANTHER" id="PTHR12035:SF132">
    <property type="entry name" value="MYELOID CELL SURFACE ANTIGEN CD33"/>
    <property type="match status" value="1"/>
</dbReference>
<dbReference type="GO" id="GO:0048029">
    <property type="term" value="F:monosaccharide binding"/>
    <property type="evidence" value="ECO:0007669"/>
    <property type="project" value="UniProtKB-ARBA"/>
</dbReference>
<gene>
    <name evidence="14" type="primary">LOC109689956</name>
</gene>
<dbReference type="InterPro" id="IPR013106">
    <property type="entry name" value="Ig_V-set"/>
</dbReference>
<feature type="domain" description="Ig-like" evidence="13">
    <location>
        <begin position="274"/>
        <end position="358"/>
    </location>
</feature>
<evidence type="ECO:0000313" key="14">
    <source>
        <dbReference type="Ensembl" id="ENSCCNP00000019657.1"/>
    </source>
</evidence>
<keyword evidence="7" id="KW-0472">Membrane</keyword>
<dbReference type="InterPro" id="IPR003598">
    <property type="entry name" value="Ig_sub2"/>
</dbReference>
<dbReference type="SUPFAM" id="SSF48726">
    <property type="entry name" value="Immunoglobulin"/>
    <property type="match status" value="3"/>
</dbReference>
<dbReference type="Pfam" id="PF07679">
    <property type="entry name" value="I-set"/>
    <property type="match status" value="1"/>
</dbReference>
<dbReference type="GO" id="GO:0007155">
    <property type="term" value="P:cell adhesion"/>
    <property type="evidence" value="ECO:0007669"/>
    <property type="project" value="UniProtKB-KW"/>
</dbReference>